<dbReference type="AlphaFoldDB" id="A0A7C3IIQ2"/>
<dbReference type="EMBL" id="DSLG01000008">
    <property type="protein sequence ID" value="HEA87980.1"/>
    <property type="molecule type" value="Genomic_DNA"/>
</dbReference>
<dbReference type="GO" id="GO:0003677">
    <property type="term" value="F:DNA binding"/>
    <property type="evidence" value="ECO:0007669"/>
    <property type="project" value="UniProtKB-KW"/>
</dbReference>
<protein>
    <submittedName>
        <fullName evidence="3">RrF2 family transcriptional regulator</fullName>
    </submittedName>
</protein>
<keyword evidence="1" id="KW-0238">DNA-binding</keyword>
<comment type="caution">
    <text evidence="3">The sequence shown here is derived from an EMBL/GenBank/DDBJ whole genome shotgun (WGS) entry which is preliminary data.</text>
</comment>
<proteinExistence type="predicted"/>
<dbReference type="Pfam" id="PF02082">
    <property type="entry name" value="Rrf2"/>
    <property type="match status" value="1"/>
</dbReference>
<dbReference type="PANTHER" id="PTHR33221">
    <property type="entry name" value="WINGED HELIX-TURN-HELIX TRANSCRIPTIONAL REGULATOR, RRF2 FAMILY"/>
    <property type="match status" value="1"/>
</dbReference>
<dbReference type="InterPro" id="IPR036390">
    <property type="entry name" value="WH_DNA-bd_sf"/>
</dbReference>
<dbReference type="EMBL" id="DSTU01000004">
    <property type="protein sequence ID" value="HFJ53818.1"/>
    <property type="molecule type" value="Genomic_DNA"/>
</dbReference>
<evidence type="ECO:0000313" key="3">
    <source>
        <dbReference type="EMBL" id="HFJ53818.1"/>
    </source>
</evidence>
<dbReference type="PROSITE" id="PS51197">
    <property type="entry name" value="HTH_RRF2_2"/>
    <property type="match status" value="1"/>
</dbReference>
<name>A0A7C3IIQ2_UNCW3</name>
<dbReference type="SUPFAM" id="SSF46785">
    <property type="entry name" value="Winged helix' DNA-binding domain"/>
    <property type="match status" value="1"/>
</dbReference>
<evidence type="ECO:0000313" key="2">
    <source>
        <dbReference type="EMBL" id="HEA87980.1"/>
    </source>
</evidence>
<dbReference type="PANTHER" id="PTHR33221:SF5">
    <property type="entry name" value="HTH-TYPE TRANSCRIPTIONAL REGULATOR ISCR"/>
    <property type="match status" value="1"/>
</dbReference>
<organism evidence="3">
    <name type="scientific">candidate division WOR-3 bacterium</name>
    <dbReference type="NCBI Taxonomy" id="2052148"/>
    <lineage>
        <taxon>Bacteria</taxon>
        <taxon>Bacteria division WOR-3</taxon>
    </lineage>
</organism>
<dbReference type="PROSITE" id="PS01332">
    <property type="entry name" value="HTH_RRF2_1"/>
    <property type="match status" value="1"/>
</dbReference>
<sequence>MRLTTRTRYAVRALAYLGTFYRKRNVTLREIAEHEGITEKYLEQIFYRLSRAGILRTRKGPGGGYELARHPSLIKLIEIMSAVGESSAPVFCVADDRIQCCPRNKRCPAQPYWRKLKQIQEDFLKKHTLADVCAKAGRYG</sequence>
<dbReference type="GO" id="GO:0003700">
    <property type="term" value="F:DNA-binding transcription factor activity"/>
    <property type="evidence" value="ECO:0007669"/>
    <property type="project" value="TreeGrafter"/>
</dbReference>
<dbReference type="InterPro" id="IPR030489">
    <property type="entry name" value="TR_Rrf2-type_CS"/>
</dbReference>
<dbReference type="NCBIfam" id="TIGR00738">
    <property type="entry name" value="rrf2_super"/>
    <property type="match status" value="1"/>
</dbReference>
<gene>
    <name evidence="2" type="ORF">ENP94_08280</name>
    <name evidence="3" type="ORF">ENS16_03925</name>
</gene>
<evidence type="ECO:0000256" key="1">
    <source>
        <dbReference type="ARBA" id="ARBA00023125"/>
    </source>
</evidence>
<reference evidence="3" key="1">
    <citation type="journal article" date="2020" name="mSystems">
        <title>Genome- and Community-Level Interaction Insights into Carbon Utilization and Element Cycling Functions of Hydrothermarchaeota in Hydrothermal Sediment.</title>
        <authorList>
            <person name="Zhou Z."/>
            <person name="Liu Y."/>
            <person name="Xu W."/>
            <person name="Pan J."/>
            <person name="Luo Z.H."/>
            <person name="Li M."/>
        </authorList>
    </citation>
    <scope>NUCLEOTIDE SEQUENCE [LARGE SCALE GENOMIC DNA]</scope>
    <source>
        <strain evidence="2">SpSt-265</strain>
        <strain evidence="3">SpSt-465</strain>
    </source>
</reference>
<accession>A0A7C3IIQ2</accession>
<dbReference type="Gene3D" id="1.10.10.10">
    <property type="entry name" value="Winged helix-like DNA-binding domain superfamily/Winged helix DNA-binding domain"/>
    <property type="match status" value="1"/>
</dbReference>
<dbReference type="InterPro" id="IPR036388">
    <property type="entry name" value="WH-like_DNA-bd_sf"/>
</dbReference>
<dbReference type="InterPro" id="IPR000944">
    <property type="entry name" value="Tscrpt_reg_Rrf2"/>
</dbReference>
<dbReference type="GO" id="GO:0005829">
    <property type="term" value="C:cytosol"/>
    <property type="evidence" value="ECO:0007669"/>
    <property type="project" value="TreeGrafter"/>
</dbReference>